<name>A0A5N4ACC6_PHOPY</name>
<proteinExistence type="predicted"/>
<organism evidence="2 3">
    <name type="scientific">Photinus pyralis</name>
    <name type="common">Common eastern firefly</name>
    <name type="synonym">Lampyris pyralis</name>
    <dbReference type="NCBI Taxonomy" id="7054"/>
    <lineage>
        <taxon>Eukaryota</taxon>
        <taxon>Metazoa</taxon>
        <taxon>Ecdysozoa</taxon>
        <taxon>Arthropoda</taxon>
        <taxon>Hexapoda</taxon>
        <taxon>Insecta</taxon>
        <taxon>Pterygota</taxon>
        <taxon>Neoptera</taxon>
        <taxon>Endopterygota</taxon>
        <taxon>Coleoptera</taxon>
        <taxon>Polyphaga</taxon>
        <taxon>Elateriformia</taxon>
        <taxon>Elateroidea</taxon>
        <taxon>Lampyridae</taxon>
        <taxon>Lampyrinae</taxon>
        <taxon>Photinus</taxon>
    </lineage>
</organism>
<feature type="compositionally biased region" description="Basic and acidic residues" evidence="1">
    <location>
        <begin position="108"/>
        <end position="125"/>
    </location>
</feature>
<evidence type="ECO:0000313" key="2">
    <source>
        <dbReference type="EMBL" id="KAB0794980.1"/>
    </source>
</evidence>
<feature type="region of interest" description="Disordered" evidence="1">
    <location>
        <begin position="1"/>
        <end position="28"/>
    </location>
</feature>
<dbReference type="InParanoid" id="A0A5N4ACC6"/>
<feature type="compositionally biased region" description="Polar residues" evidence="1">
    <location>
        <begin position="127"/>
        <end position="143"/>
    </location>
</feature>
<feature type="compositionally biased region" description="Basic and acidic residues" evidence="1">
    <location>
        <begin position="144"/>
        <end position="159"/>
    </location>
</feature>
<accession>A0A5N4ACC6</accession>
<evidence type="ECO:0000313" key="3">
    <source>
        <dbReference type="Proteomes" id="UP000327044"/>
    </source>
</evidence>
<keyword evidence="3" id="KW-1185">Reference proteome</keyword>
<sequence>MNNRQPYQSRYNPHQNCCSGPDNCNTSTPYTERRVIYRRIIRTTVTEYDDTDSEESAEYEEAEPNDLSPEANGPVLQTQATTASAGQQTSKGTMENSNVDVASGVSKDQPHRVRMEDQAEIRAEVRATQTKNDSTTQSDTSKAPTKETADAPTNGREEQYSLPTEGQAKMEAHVQEAEPKNYSTPQPNPPEQPKKDVADTPINDAERQFHSFPIEDQTDTQNLPLGRNSPATNESTSIKNQAPIATSTPQTISCDNNNCPALGCEESTSADITNDPIPYNRNRPGTSKQNERPGPKSVKQDPARPNVYHTTSIPNTSQRFANEPVCHSRGPIRTEQIRTSPSGSIIIRRVQTITTITSTRRY</sequence>
<feature type="compositionally biased region" description="Polar residues" evidence="1">
    <location>
        <begin position="219"/>
        <end position="252"/>
    </location>
</feature>
<feature type="compositionally biased region" description="Basic and acidic residues" evidence="1">
    <location>
        <begin position="289"/>
        <end position="302"/>
    </location>
</feature>
<feature type="compositionally biased region" description="Basic and acidic residues" evidence="1">
    <location>
        <begin position="192"/>
        <end position="209"/>
    </location>
</feature>
<evidence type="ECO:0000256" key="1">
    <source>
        <dbReference type="SAM" id="MobiDB-lite"/>
    </source>
</evidence>
<feature type="region of interest" description="Disordered" evidence="1">
    <location>
        <begin position="268"/>
        <end position="306"/>
    </location>
</feature>
<feature type="region of interest" description="Disordered" evidence="1">
    <location>
        <begin position="45"/>
        <end position="252"/>
    </location>
</feature>
<feature type="compositionally biased region" description="Polar residues" evidence="1">
    <location>
        <begin position="91"/>
        <end position="100"/>
    </location>
</feature>
<feature type="compositionally biased region" description="Basic and acidic residues" evidence="1">
    <location>
        <begin position="168"/>
        <end position="179"/>
    </location>
</feature>
<reference evidence="2 3" key="1">
    <citation type="journal article" date="2018" name="Elife">
        <title>Firefly genomes illuminate parallel origins of bioluminescence in beetles.</title>
        <authorList>
            <person name="Fallon T.R."/>
            <person name="Lower S.E."/>
            <person name="Chang C.H."/>
            <person name="Bessho-Uehara M."/>
            <person name="Martin G.J."/>
            <person name="Bewick A.J."/>
            <person name="Behringer M."/>
            <person name="Debat H.J."/>
            <person name="Wong I."/>
            <person name="Day J.C."/>
            <person name="Suvorov A."/>
            <person name="Silva C.J."/>
            <person name="Stanger-Hall K.F."/>
            <person name="Hall D.W."/>
            <person name="Schmitz R.J."/>
            <person name="Nelson D.R."/>
            <person name="Lewis S.M."/>
            <person name="Shigenobu S."/>
            <person name="Bybee S.M."/>
            <person name="Larracuente A.M."/>
            <person name="Oba Y."/>
            <person name="Weng J.K."/>
        </authorList>
    </citation>
    <scope>NUCLEOTIDE SEQUENCE [LARGE SCALE GENOMIC DNA]</scope>
    <source>
        <strain evidence="2">1611_PpyrPB1</strain>
        <tissue evidence="2">Whole body</tissue>
    </source>
</reference>
<gene>
    <name evidence="2" type="ORF">PPYR_11819</name>
</gene>
<dbReference type="AlphaFoldDB" id="A0A5N4ACC6"/>
<dbReference type="Proteomes" id="UP000327044">
    <property type="component" value="Unassembled WGS sequence"/>
</dbReference>
<feature type="compositionally biased region" description="Low complexity" evidence="1">
    <location>
        <begin position="77"/>
        <end position="90"/>
    </location>
</feature>
<feature type="compositionally biased region" description="Acidic residues" evidence="1">
    <location>
        <begin position="47"/>
        <end position="64"/>
    </location>
</feature>
<protein>
    <submittedName>
        <fullName evidence="2">Uncharacterized protein</fullName>
    </submittedName>
</protein>
<dbReference type="EMBL" id="VVIM01000008">
    <property type="protein sequence ID" value="KAB0794980.1"/>
    <property type="molecule type" value="Genomic_DNA"/>
</dbReference>
<comment type="caution">
    <text evidence="2">The sequence shown here is derived from an EMBL/GenBank/DDBJ whole genome shotgun (WGS) entry which is preliminary data.</text>
</comment>